<evidence type="ECO:0000313" key="3">
    <source>
        <dbReference type="EMBL" id="CAG6463697.1"/>
    </source>
</evidence>
<evidence type="ECO:0000259" key="2">
    <source>
        <dbReference type="Pfam" id="PF25273"/>
    </source>
</evidence>
<dbReference type="PANTHER" id="PTHR10773:SF19">
    <property type="match status" value="1"/>
</dbReference>
<dbReference type="EMBL" id="HBUE01049150">
    <property type="protein sequence ID" value="CAG6463697.1"/>
    <property type="molecule type" value="Transcribed_RNA"/>
</dbReference>
<feature type="compositionally biased region" description="Basic and acidic residues" evidence="1">
    <location>
        <begin position="250"/>
        <end position="269"/>
    </location>
</feature>
<feature type="compositionally biased region" description="Basic residues" evidence="1">
    <location>
        <begin position="238"/>
        <end position="249"/>
    </location>
</feature>
<feature type="compositionally biased region" description="Low complexity" evidence="1">
    <location>
        <begin position="294"/>
        <end position="306"/>
    </location>
</feature>
<proteinExistence type="predicted"/>
<feature type="compositionally biased region" description="Basic and acidic residues" evidence="1">
    <location>
        <begin position="227"/>
        <end position="237"/>
    </location>
</feature>
<evidence type="ECO:0000256" key="1">
    <source>
        <dbReference type="SAM" id="MobiDB-lite"/>
    </source>
</evidence>
<protein>
    <submittedName>
        <fullName evidence="3">(northern house mosquito) hypothetical protein</fullName>
    </submittedName>
</protein>
<organism evidence="3">
    <name type="scientific">Culex pipiens</name>
    <name type="common">House mosquito</name>
    <dbReference type="NCBI Taxonomy" id="7175"/>
    <lineage>
        <taxon>Eukaryota</taxon>
        <taxon>Metazoa</taxon>
        <taxon>Ecdysozoa</taxon>
        <taxon>Arthropoda</taxon>
        <taxon>Hexapoda</taxon>
        <taxon>Insecta</taxon>
        <taxon>Pterygota</taxon>
        <taxon>Neoptera</taxon>
        <taxon>Endopterygota</taxon>
        <taxon>Diptera</taxon>
        <taxon>Nematocera</taxon>
        <taxon>Culicoidea</taxon>
        <taxon>Culicidae</taxon>
        <taxon>Culicinae</taxon>
        <taxon>Culicini</taxon>
        <taxon>Culex</taxon>
        <taxon>Culex</taxon>
    </lineage>
</organism>
<feature type="compositionally biased region" description="Basic and acidic residues" evidence="1">
    <location>
        <begin position="182"/>
        <end position="207"/>
    </location>
</feature>
<dbReference type="InterPro" id="IPR057191">
    <property type="entry name" value="DUF7869"/>
</dbReference>
<dbReference type="Pfam" id="PF25273">
    <property type="entry name" value="DUF7869"/>
    <property type="match status" value="1"/>
</dbReference>
<feature type="compositionally biased region" description="Low complexity" evidence="1">
    <location>
        <begin position="342"/>
        <end position="354"/>
    </location>
</feature>
<feature type="region of interest" description="Disordered" evidence="1">
    <location>
        <begin position="1018"/>
        <end position="1043"/>
    </location>
</feature>
<feature type="region of interest" description="Disordered" evidence="1">
    <location>
        <begin position="74"/>
        <end position="397"/>
    </location>
</feature>
<reference evidence="3" key="1">
    <citation type="submission" date="2021-05" db="EMBL/GenBank/DDBJ databases">
        <authorList>
            <person name="Alioto T."/>
            <person name="Alioto T."/>
            <person name="Gomez Garrido J."/>
        </authorList>
    </citation>
    <scope>NUCLEOTIDE SEQUENCE</scope>
</reference>
<name>A0A8D8AUY7_CULPI</name>
<sequence length="1043" mass="120650">MDPKGPCSVPAEDMEDSSADFGISLLLEAAALMEDKNRNDSTDFLADMDVDATFNAVLSSSRYDVNIRECSKSKPLALNTPRRSREMSESNRSGRTRHDGRSRYDGKSMVNTSRRSRERSDSSGSEWTRHDGSRYERKSRVNTSRRSWEMSESSRSGRTYRDDLRDGRTRHKQQFRGYNSRRSREMSESSCSERTRRDGRSRYERKSRTNTSRRSREMSESSRSGRTYRDDHRDGRSRYKGKSRVNTSRRSRDRDEPHKRDYSQDDGRHRSYRSRSRIPSRASTPDQRNRVDAILPPISQPQQQSSLPPPLQDKSELNRSGDGLLNFYENHNDYSTPRSPDESLSTTLTASESTVQQEDPVDTTKDNLPEDVTFQAPEDTTDDEYKPDEDEESEGDATEFNNLTIFECFEEYRNLSLIEDSPEIRPHGDLGFTELNKVERRKKGKVLKPKELRERGLSYTRTNGEIAPARFIKAACTCTRRKCFTIFGDDLRIKLLQEFLKLESSGQNQFIANHIDVHYAEKKMADSKRVYSLQYHLPGVGGRIRICKNMFMATLDIGQKKIRVLVKKKIADGGLCPEDGRKGNESRIKLAEKDRAFVEDHILSFPSYLSHYCVAKTGKQYLSPDLRISKMYDLYKAKCAKEERLVVHYNTYRSIFKTFNLGFKKPKNDLCNQCCKYKIAIKSAEGTEEEEQLKNARIDHQAAAEHVYDAKKEDVAKAKADETICTATFDLQKCLATPHLLCGTVFYKRQLYTYNLTVFYTVKGKNNVVCYIWDETVARRGSQEIGSCLLKFLHMLNAKEPQVKEVIFYSDRCSGQNHNFALCMMYSYFVEKSAQDGVHLKIQHNFMVSGHSHMEVDSVHGAIERAKRSAQIDIETPRDWAVFISQVRRRVPIEVVELKRTDFFALKKLDGTRYKKPRKNSNGESWPFNSITTFEYRTDSPGVVYYKKDVYDDLLNSFRLADRDYLEKTELPELIVTETEPIKLKQAKLDDLRSLLPFVSNKQYYEVLLKGLVVPKRGRKQRDADTDEVEYFDDDMDPPEAED</sequence>
<feature type="compositionally biased region" description="Acidic residues" evidence="1">
    <location>
        <begin position="379"/>
        <end position="397"/>
    </location>
</feature>
<dbReference type="AlphaFoldDB" id="A0A8D8AUY7"/>
<dbReference type="PANTHER" id="PTHR10773">
    <property type="entry name" value="DNA-DIRECTED RNA POLYMERASES I, II, AND III SUBUNIT RPABC2"/>
    <property type="match status" value="1"/>
</dbReference>
<feature type="compositionally biased region" description="Basic and acidic residues" evidence="1">
    <location>
        <begin position="96"/>
        <end position="106"/>
    </location>
</feature>
<accession>A0A8D8AUY7</accession>
<feature type="compositionally biased region" description="Basic and acidic residues" evidence="1">
    <location>
        <begin position="127"/>
        <end position="139"/>
    </location>
</feature>
<feature type="domain" description="DUF7869" evidence="2">
    <location>
        <begin position="762"/>
        <end position="869"/>
    </location>
</feature>
<feature type="compositionally biased region" description="Acidic residues" evidence="1">
    <location>
        <begin position="1025"/>
        <end position="1043"/>
    </location>
</feature>